<keyword evidence="1" id="KW-1133">Transmembrane helix</keyword>
<sequence>MDFQTLFELFFLLLVGHAVCDYALQNDFMAMAKNHTTELGKIYWKFVLPSHGLIHGGWVYFATGSIAFGVLETIIHCITDYLKCGNKISFNTDQWIHIACKVLWVILVGFQFDFLDLLLF</sequence>
<dbReference type="RefSeq" id="YP_009217308.1">
    <property type="nucleotide sequence ID" value="NC_028999.1"/>
</dbReference>
<dbReference type="InterPro" id="IPR021737">
    <property type="entry name" value="Phage_phiKZ_Orf197"/>
</dbReference>
<keyword evidence="1" id="KW-0472">Membrane</keyword>
<dbReference type="EMBL" id="HQ630627">
    <property type="protein sequence ID" value="AEH03652.1"/>
    <property type="molecule type" value="Genomic_DNA"/>
</dbReference>
<gene>
    <name evidence="2" type="primary">229</name>
</gene>
<reference evidence="2 3" key="1">
    <citation type="journal article" date="2011" name="Microbiology">
        <title>The Pseudomonas aeruginosa generalized transducing phage phiPA3 is a new member of the phiKZ-like group of 'jumbo' phages, and infects model laboratory strains and clinical isolates from cystic fibrosis patients.</title>
        <authorList>
            <person name="Monson R."/>
            <person name="Foulds I."/>
            <person name="Foweraker J."/>
            <person name="Welch M."/>
            <person name="Salmond G.P."/>
        </authorList>
    </citation>
    <scope>NUCLEOTIDE SEQUENCE [LARGE SCALE GENOMIC DNA]</scope>
</reference>
<proteinExistence type="predicted"/>
<dbReference type="Proteomes" id="UP000008388">
    <property type="component" value="Segment"/>
</dbReference>
<organismHost>
    <name type="scientific">Pseudomonas aeruginosa</name>
    <dbReference type="NCBI Taxonomy" id="287"/>
</organismHost>
<keyword evidence="3" id="KW-1185">Reference proteome</keyword>
<evidence type="ECO:0000313" key="3">
    <source>
        <dbReference type="Proteomes" id="UP000008388"/>
    </source>
</evidence>
<keyword evidence="1" id="KW-0812">Transmembrane</keyword>
<dbReference type="Pfam" id="PF11750">
    <property type="entry name" value="DUF3307"/>
    <property type="match status" value="1"/>
</dbReference>
<dbReference type="GeneID" id="26643757"/>
<protein>
    <submittedName>
        <fullName evidence="2">Uncharacterized protein 229</fullName>
    </submittedName>
</protein>
<evidence type="ECO:0000313" key="2">
    <source>
        <dbReference type="EMBL" id="AEH03652.1"/>
    </source>
</evidence>
<feature type="transmembrane region" description="Helical" evidence="1">
    <location>
        <begin position="94"/>
        <end position="112"/>
    </location>
</feature>
<organism evidence="2 3">
    <name type="scientific">Pseudomonas phage PhiPA3</name>
    <name type="common">Pseudomonas aeruginosa phage PhiPA3</name>
    <dbReference type="NCBI Taxonomy" id="998086"/>
    <lineage>
        <taxon>Viruses</taxon>
        <taxon>Duplodnaviria</taxon>
        <taxon>Heunggongvirae</taxon>
        <taxon>Uroviricota</taxon>
        <taxon>Caudoviricetes</taxon>
        <taxon>Chimalliviridae</taxon>
        <taxon>Miltoncavirus</taxon>
        <taxon>Miltoncavirus PhiPA3</taxon>
    </lineage>
</organism>
<accession>F8SJ72</accession>
<dbReference type="KEGG" id="vg:26643757"/>
<feature type="transmembrane region" description="Helical" evidence="1">
    <location>
        <begin position="58"/>
        <end position="82"/>
    </location>
</feature>
<dbReference type="OrthoDB" id="26155at10239"/>
<evidence type="ECO:0000256" key="1">
    <source>
        <dbReference type="SAM" id="Phobius"/>
    </source>
</evidence>
<name>F8SJ72_BPPA3</name>